<dbReference type="Proteomes" id="UP001161247">
    <property type="component" value="Chromosome 1"/>
</dbReference>
<feature type="coiled-coil region" evidence="1">
    <location>
        <begin position="65"/>
        <end position="106"/>
    </location>
</feature>
<feature type="compositionally biased region" description="Polar residues" evidence="2">
    <location>
        <begin position="389"/>
        <end position="399"/>
    </location>
</feature>
<keyword evidence="5" id="KW-1185">Reference proteome</keyword>
<proteinExistence type="predicted"/>
<feature type="region of interest" description="Disordered" evidence="2">
    <location>
        <begin position="131"/>
        <end position="155"/>
    </location>
</feature>
<feature type="region of interest" description="Disordered" evidence="2">
    <location>
        <begin position="636"/>
        <end position="669"/>
    </location>
</feature>
<reference evidence="4" key="1">
    <citation type="submission" date="2023-03" db="EMBL/GenBank/DDBJ databases">
        <authorList>
            <person name="Julca I."/>
        </authorList>
    </citation>
    <scope>NUCLEOTIDE SEQUENCE</scope>
</reference>
<keyword evidence="1" id="KW-0175">Coiled coil</keyword>
<feature type="compositionally biased region" description="Polar residues" evidence="2">
    <location>
        <begin position="233"/>
        <end position="249"/>
    </location>
</feature>
<sequence length="669" mass="73445">MNELKSLQVQISELGAQKGAEVEPLENAIEDAPISDGIMSTGEGRKQVEEKEFIDLTEDTEDSKLMELMTEIEVLNVEKKKAESDVQVWKTKCNELECRVMELERHLTSGFQEFVSSGGTELGQGKAVVGRGENNATSEPSEIGTPIGDTYTDATPLDKGKDAILRRRNLEYGGRSRKQLFFGEETNLSQKITPVTPIGTKPACRGLIDISDDEADAMELIMLNGKEREKANDSNYPNGGTTLDKNQFPSEDLTGSLDQDDEDNVICHSGITRKRRRASNIITSDSESDIDDNLPIGRLRKNSKTDGDGESVVRRRLVRLRNLKKENGTLTENSPGNLQRMKAERLCGIPTNVTSKDDESQEDDSEGERENLKDFIVSDGDLSSDDESASNGDLSSTDGSESHGESGDEAVNDINLGKIIAKLGRFKDHPKWNWEFQGDLLADLGKDPELCMKAVCALYRQQTPDEKASKATFVRNGQGLSQIDAERGTELGEFLTAGDPEGDLSKSEQESSMMGKALMGVGGWHSTLPLVPSLSAELWGLFQGLTLAWDLGKRCVVADVDSLCVVKMVNGEDDVLGLNWGLVGAIRDLFVETGCPATKNPNMYVSMKQTHNPIVSSEDEADNTPLIKLYGKRRKDVNDTMDPSENRPFPSASNDSDEDNVLCHSHITR</sequence>
<evidence type="ECO:0000259" key="3">
    <source>
        <dbReference type="Pfam" id="PF13456"/>
    </source>
</evidence>
<dbReference type="EMBL" id="OX459118">
    <property type="protein sequence ID" value="CAI9092370.1"/>
    <property type="molecule type" value="Genomic_DNA"/>
</dbReference>
<feature type="compositionally biased region" description="Basic and acidic residues" evidence="2">
    <location>
        <begin position="303"/>
        <end position="313"/>
    </location>
</feature>
<dbReference type="Pfam" id="PF13456">
    <property type="entry name" value="RVT_3"/>
    <property type="match status" value="1"/>
</dbReference>
<evidence type="ECO:0000313" key="4">
    <source>
        <dbReference type="EMBL" id="CAI9092370.1"/>
    </source>
</evidence>
<feature type="region of interest" description="Disordered" evidence="2">
    <location>
        <begin position="230"/>
        <end position="261"/>
    </location>
</feature>
<evidence type="ECO:0000256" key="1">
    <source>
        <dbReference type="SAM" id="Coils"/>
    </source>
</evidence>
<dbReference type="InterPro" id="IPR002156">
    <property type="entry name" value="RNaseH_domain"/>
</dbReference>
<dbReference type="AlphaFoldDB" id="A0AAV1CBT3"/>
<accession>A0AAV1CBT3</accession>
<evidence type="ECO:0000256" key="2">
    <source>
        <dbReference type="SAM" id="MobiDB-lite"/>
    </source>
</evidence>
<name>A0AAV1CBT3_OLDCO</name>
<feature type="region of interest" description="Disordered" evidence="2">
    <location>
        <begin position="285"/>
        <end position="313"/>
    </location>
</feature>
<organism evidence="4 5">
    <name type="scientific">Oldenlandia corymbosa var. corymbosa</name>
    <dbReference type="NCBI Taxonomy" id="529605"/>
    <lineage>
        <taxon>Eukaryota</taxon>
        <taxon>Viridiplantae</taxon>
        <taxon>Streptophyta</taxon>
        <taxon>Embryophyta</taxon>
        <taxon>Tracheophyta</taxon>
        <taxon>Spermatophyta</taxon>
        <taxon>Magnoliopsida</taxon>
        <taxon>eudicotyledons</taxon>
        <taxon>Gunneridae</taxon>
        <taxon>Pentapetalae</taxon>
        <taxon>asterids</taxon>
        <taxon>lamiids</taxon>
        <taxon>Gentianales</taxon>
        <taxon>Rubiaceae</taxon>
        <taxon>Rubioideae</taxon>
        <taxon>Spermacoceae</taxon>
        <taxon>Hedyotis-Oldenlandia complex</taxon>
        <taxon>Oldenlandia</taxon>
    </lineage>
</organism>
<evidence type="ECO:0000313" key="5">
    <source>
        <dbReference type="Proteomes" id="UP001161247"/>
    </source>
</evidence>
<feature type="region of interest" description="Disordered" evidence="2">
    <location>
        <begin position="349"/>
        <end position="410"/>
    </location>
</feature>
<dbReference type="PANTHER" id="PTHR34380:SF1">
    <property type="entry name" value="OS01G0221300 PROTEIN"/>
    <property type="match status" value="1"/>
</dbReference>
<gene>
    <name evidence="4" type="ORF">OLC1_LOCUS4053</name>
</gene>
<protein>
    <submittedName>
        <fullName evidence="4">OLC1v1027590C1</fullName>
    </submittedName>
</protein>
<dbReference type="PANTHER" id="PTHR34380">
    <property type="entry name" value="BNAA03G12380D PROTEIN"/>
    <property type="match status" value="1"/>
</dbReference>
<dbReference type="GO" id="GO:0004523">
    <property type="term" value="F:RNA-DNA hybrid ribonuclease activity"/>
    <property type="evidence" value="ECO:0007669"/>
    <property type="project" value="InterPro"/>
</dbReference>
<dbReference type="GO" id="GO:0003676">
    <property type="term" value="F:nucleic acid binding"/>
    <property type="evidence" value="ECO:0007669"/>
    <property type="project" value="InterPro"/>
</dbReference>
<feature type="domain" description="RNase H type-1" evidence="3">
    <location>
        <begin position="532"/>
        <end position="573"/>
    </location>
</feature>